<dbReference type="PANTHER" id="PTHR33993">
    <property type="entry name" value="GLYOXALASE-RELATED"/>
    <property type="match status" value="1"/>
</dbReference>
<dbReference type="Pfam" id="PF00903">
    <property type="entry name" value="Glyoxalase"/>
    <property type="match status" value="2"/>
</dbReference>
<protein>
    <submittedName>
        <fullName evidence="2">Enzyme related to lactoylglutathione lyase</fullName>
    </submittedName>
</protein>
<dbReference type="RefSeq" id="WP_306885768.1">
    <property type="nucleotide sequence ID" value="NZ_JAUSUL010000002.1"/>
</dbReference>
<organism evidence="2 3">
    <name type="scientific">Amorphus orientalis</name>
    <dbReference type="NCBI Taxonomy" id="649198"/>
    <lineage>
        <taxon>Bacteria</taxon>
        <taxon>Pseudomonadati</taxon>
        <taxon>Pseudomonadota</taxon>
        <taxon>Alphaproteobacteria</taxon>
        <taxon>Hyphomicrobiales</taxon>
        <taxon>Amorphaceae</taxon>
        <taxon>Amorphus</taxon>
    </lineage>
</organism>
<evidence type="ECO:0000313" key="3">
    <source>
        <dbReference type="Proteomes" id="UP001229244"/>
    </source>
</evidence>
<dbReference type="Gene3D" id="3.10.180.10">
    <property type="entry name" value="2,3-Dihydroxybiphenyl 1,2-Dioxygenase, domain 1"/>
    <property type="match status" value="2"/>
</dbReference>
<feature type="domain" description="VOC" evidence="1">
    <location>
        <begin position="137"/>
        <end position="252"/>
    </location>
</feature>
<dbReference type="PROSITE" id="PS51819">
    <property type="entry name" value="VOC"/>
    <property type="match status" value="2"/>
</dbReference>
<proteinExistence type="predicted"/>
<dbReference type="SUPFAM" id="SSF54593">
    <property type="entry name" value="Glyoxalase/Bleomycin resistance protein/Dihydroxybiphenyl dioxygenase"/>
    <property type="match status" value="2"/>
</dbReference>
<evidence type="ECO:0000313" key="2">
    <source>
        <dbReference type="EMBL" id="MDQ0315941.1"/>
    </source>
</evidence>
<name>A0AAE4AS76_9HYPH</name>
<reference evidence="2" key="1">
    <citation type="submission" date="2023-07" db="EMBL/GenBank/DDBJ databases">
        <title>Genomic Encyclopedia of Type Strains, Phase IV (KMG-IV): sequencing the most valuable type-strain genomes for metagenomic binning, comparative biology and taxonomic classification.</title>
        <authorList>
            <person name="Goeker M."/>
        </authorList>
    </citation>
    <scope>NUCLEOTIDE SEQUENCE</scope>
    <source>
        <strain evidence="2">DSM 21202</strain>
    </source>
</reference>
<dbReference type="InterPro" id="IPR029068">
    <property type="entry name" value="Glyas_Bleomycin-R_OHBP_Dase"/>
</dbReference>
<dbReference type="InterPro" id="IPR052164">
    <property type="entry name" value="Anthracycline_SecMetBiosynth"/>
</dbReference>
<feature type="domain" description="VOC" evidence="1">
    <location>
        <begin position="5"/>
        <end position="122"/>
    </location>
</feature>
<dbReference type="AlphaFoldDB" id="A0AAE4AS76"/>
<dbReference type="InterPro" id="IPR037523">
    <property type="entry name" value="VOC_core"/>
</dbReference>
<dbReference type="PANTHER" id="PTHR33993:SF14">
    <property type="entry name" value="GB|AAF24581.1"/>
    <property type="match status" value="1"/>
</dbReference>
<keyword evidence="3" id="KW-1185">Reference proteome</keyword>
<dbReference type="Proteomes" id="UP001229244">
    <property type="component" value="Unassembled WGS sequence"/>
</dbReference>
<dbReference type="CDD" id="cd07247">
    <property type="entry name" value="SgaA_N_like"/>
    <property type="match status" value="2"/>
</dbReference>
<sequence length="253" mass="26719">MHQGDFVWYEVMTSDVPAAAEFYSKSVGWSVSDAGMPDMTYKLLQAGDAPIAGMMDLPREYAENGGRPAWMGYLLVDDVDAAAAAFEADGGTVHKPGEDIPGVGRFAAVSDPLGAGICLFRGNGEPPAGPAPGSPGTVGWHELYTEDVEKAFAFYAKHFGWEKLGAVDMGEMGDYLLFGRGETMMGGIMKRPANVPVPFWGFYFCVDTIDAGMGRVADAGGQVVNGPHEVPGGAKIAQCLDPQGAFFSITAMS</sequence>
<gene>
    <name evidence="2" type="ORF">J2S73_002398</name>
</gene>
<dbReference type="GO" id="GO:0016829">
    <property type="term" value="F:lyase activity"/>
    <property type="evidence" value="ECO:0007669"/>
    <property type="project" value="UniProtKB-KW"/>
</dbReference>
<dbReference type="InterPro" id="IPR004360">
    <property type="entry name" value="Glyas_Fos-R_dOase_dom"/>
</dbReference>
<accession>A0AAE4AS76</accession>
<evidence type="ECO:0000259" key="1">
    <source>
        <dbReference type="PROSITE" id="PS51819"/>
    </source>
</evidence>
<comment type="caution">
    <text evidence="2">The sequence shown here is derived from an EMBL/GenBank/DDBJ whole genome shotgun (WGS) entry which is preliminary data.</text>
</comment>
<keyword evidence="2" id="KW-0456">Lyase</keyword>
<dbReference type="EMBL" id="JAUSUL010000002">
    <property type="protein sequence ID" value="MDQ0315941.1"/>
    <property type="molecule type" value="Genomic_DNA"/>
</dbReference>